<feature type="transmembrane region" description="Helical" evidence="1">
    <location>
        <begin position="6"/>
        <end position="23"/>
    </location>
</feature>
<evidence type="ECO:0000256" key="1">
    <source>
        <dbReference type="SAM" id="Phobius"/>
    </source>
</evidence>
<feature type="transmembrane region" description="Helical" evidence="1">
    <location>
        <begin position="64"/>
        <end position="92"/>
    </location>
</feature>
<dbReference type="InterPro" id="IPR001633">
    <property type="entry name" value="EAL_dom"/>
</dbReference>
<organism evidence="3 4">
    <name type="scientific">Fusicatenibacter faecihominis</name>
    <dbReference type="NCBI Taxonomy" id="2881276"/>
    <lineage>
        <taxon>Bacteria</taxon>
        <taxon>Bacillati</taxon>
        <taxon>Bacillota</taxon>
        <taxon>Clostridia</taxon>
        <taxon>Lachnospirales</taxon>
        <taxon>Lachnospiraceae</taxon>
        <taxon>Fusicatenibacter</taxon>
    </lineage>
</organism>
<reference evidence="3 4" key="1">
    <citation type="submission" date="2021-10" db="EMBL/GenBank/DDBJ databases">
        <title>Anaerobic single-cell dispensing facilitates the cultivation of human gut bacteria.</title>
        <authorList>
            <person name="Afrizal A."/>
        </authorList>
    </citation>
    <scope>NUCLEOTIDE SEQUENCE [LARGE SCALE GENOMIC DNA]</scope>
    <source>
        <strain evidence="3 4">CLA-AA-H277</strain>
    </source>
</reference>
<dbReference type="InterPro" id="IPR050706">
    <property type="entry name" value="Cyclic-di-GMP_PDE-like"/>
</dbReference>
<evidence type="ECO:0000313" key="4">
    <source>
        <dbReference type="Proteomes" id="UP001197875"/>
    </source>
</evidence>
<keyword evidence="1" id="KW-0472">Membrane</keyword>
<dbReference type="PANTHER" id="PTHR33121:SF79">
    <property type="entry name" value="CYCLIC DI-GMP PHOSPHODIESTERASE PDED-RELATED"/>
    <property type="match status" value="1"/>
</dbReference>
<dbReference type="SUPFAM" id="SSF141868">
    <property type="entry name" value="EAL domain-like"/>
    <property type="match status" value="1"/>
</dbReference>
<dbReference type="InterPro" id="IPR000160">
    <property type="entry name" value="GGDEF_dom"/>
</dbReference>
<feature type="transmembrane region" description="Helical" evidence="1">
    <location>
        <begin position="174"/>
        <end position="191"/>
    </location>
</feature>
<keyword evidence="1" id="KW-1133">Transmembrane helix</keyword>
<accession>A0AAE3DVB5</accession>
<feature type="transmembrane region" description="Helical" evidence="1">
    <location>
        <begin position="144"/>
        <end position="162"/>
    </location>
</feature>
<sequence length="633" mass="72656">MIYNIDFLIAAIVILLLILWYFLGQKRAEDLNNQVFLFFAVLGVLDVIAEFFSTYCITSSESGFGIAAVFITTVFYLLQALLPFTFLCYILSMHDNRLVSTKKMLLSGLPTLVLIGLILTNPFTGKLFCFDPSRGYVKGPWYLLMYYSAILHLAVALFLIIIWRKKLGFQRVKVLLEILVISGGGVIIQLLNPFLLTTGFGVSLGILALFITINNPYANMDSLTGLYNHLYLTRKGNELVTAGRSFHIITVYLYQMKHINKIAGIQGGDFVLRLTARKLGALCGRKAFHITGKRFLILTSSLKEYEYYLDELKKIFDVNIKLNVENKSITIPAIISGILHAEKLGDSGRILEYAEYLESLSPQNGLTEVIQDDHQTMNGFLYNKRVEQYLHTAIAEDLFELYYQPVYSTQEKRFVTLEALSRLHHPELGWIAPDVFIQIAEKNHLIEQITDLQFCRVCRFLKEHGKLMEQLLNVKVNLSSLDLMRTDCSSHFIRIMDKYEIPHEWIQFEITETVATEYNASLRMVVDEFTAAGIRLCLDDFGSGYANLNTVMKLPFSTIKLDRSLLFDICKDEKRALFYQSVVETFQKMNYHIVAEGVETKEEVELLSRWRVDMIQGYYFSRPLPAEELLKFF</sequence>
<dbReference type="InterPro" id="IPR029787">
    <property type="entry name" value="Nucleotide_cyclase"/>
</dbReference>
<evidence type="ECO:0000313" key="3">
    <source>
        <dbReference type="EMBL" id="MCC2191124.1"/>
    </source>
</evidence>
<name>A0AAE3DVB5_9FIRM</name>
<feature type="domain" description="EAL" evidence="2">
    <location>
        <begin position="383"/>
        <end position="633"/>
    </location>
</feature>
<dbReference type="GO" id="GO:0071111">
    <property type="term" value="F:cyclic-guanylate-specific phosphodiesterase activity"/>
    <property type="evidence" value="ECO:0007669"/>
    <property type="project" value="InterPro"/>
</dbReference>
<feature type="transmembrane region" description="Helical" evidence="1">
    <location>
        <begin position="104"/>
        <end position="124"/>
    </location>
</feature>
<dbReference type="RefSeq" id="WP_227616094.1">
    <property type="nucleotide sequence ID" value="NZ_JAJEPR010000039.1"/>
</dbReference>
<comment type="caution">
    <text evidence="3">The sequence shown here is derived from an EMBL/GenBank/DDBJ whole genome shotgun (WGS) entry which is preliminary data.</text>
</comment>
<dbReference type="Pfam" id="PF00990">
    <property type="entry name" value="GGDEF"/>
    <property type="match status" value="1"/>
</dbReference>
<dbReference type="InterPro" id="IPR035919">
    <property type="entry name" value="EAL_sf"/>
</dbReference>
<keyword evidence="4" id="KW-1185">Reference proteome</keyword>
<feature type="transmembrane region" description="Helical" evidence="1">
    <location>
        <begin position="35"/>
        <end position="52"/>
    </location>
</feature>
<evidence type="ECO:0000259" key="2">
    <source>
        <dbReference type="PROSITE" id="PS50883"/>
    </source>
</evidence>
<dbReference type="Gene3D" id="3.20.20.450">
    <property type="entry name" value="EAL domain"/>
    <property type="match status" value="1"/>
</dbReference>
<dbReference type="SUPFAM" id="SSF55073">
    <property type="entry name" value="Nucleotide cyclase"/>
    <property type="match status" value="1"/>
</dbReference>
<gene>
    <name evidence="3" type="ORF">LKD71_15210</name>
</gene>
<dbReference type="SMART" id="SM00052">
    <property type="entry name" value="EAL"/>
    <property type="match status" value="1"/>
</dbReference>
<protein>
    <submittedName>
        <fullName evidence="3">EAL domain-containing protein</fullName>
    </submittedName>
</protein>
<proteinExistence type="predicted"/>
<dbReference type="SMART" id="SM00267">
    <property type="entry name" value="GGDEF"/>
    <property type="match status" value="1"/>
</dbReference>
<dbReference type="CDD" id="cd01948">
    <property type="entry name" value="EAL"/>
    <property type="match status" value="1"/>
</dbReference>
<dbReference type="Proteomes" id="UP001197875">
    <property type="component" value="Unassembled WGS sequence"/>
</dbReference>
<dbReference type="Gene3D" id="3.30.70.270">
    <property type="match status" value="1"/>
</dbReference>
<dbReference type="Pfam" id="PF00563">
    <property type="entry name" value="EAL"/>
    <property type="match status" value="1"/>
</dbReference>
<keyword evidence="1" id="KW-0812">Transmembrane</keyword>
<dbReference type="PANTHER" id="PTHR33121">
    <property type="entry name" value="CYCLIC DI-GMP PHOSPHODIESTERASE PDEF"/>
    <property type="match status" value="1"/>
</dbReference>
<dbReference type="AlphaFoldDB" id="A0AAE3DVB5"/>
<dbReference type="PROSITE" id="PS50883">
    <property type="entry name" value="EAL"/>
    <property type="match status" value="1"/>
</dbReference>
<dbReference type="EMBL" id="JAJEPR010000039">
    <property type="protein sequence ID" value="MCC2191124.1"/>
    <property type="molecule type" value="Genomic_DNA"/>
</dbReference>
<dbReference type="InterPro" id="IPR043128">
    <property type="entry name" value="Rev_trsase/Diguanyl_cyclase"/>
</dbReference>